<evidence type="ECO:0000259" key="5">
    <source>
        <dbReference type="PROSITE" id="PS50937"/>
    </source>
</evidence>
<keyword evidence="1" id="KW-0678">Repressor</keyword>
<dbReference type="GO" id="GO:0003677">
    <property type="term" value="F:DNA binding"/>
    <property type="evidence" value="ECO:0007669"/>
    <property type="project" value="UniProtKB-KW"/>
</dbReference>
<feature type="domain" description="HTH merR-type" evidence="5">
    <location>
        <begin position="119"/>
        <end position="188"/>
    </location>
</feature>
<dbReference type="Gene3D" id="1.10.1660.10">
    <property type="match status" value="2"/>
</dbReference>
<evidence type="ECO:0000256" key="2">
    <source>
        <dbReference type="ARBA" id="ARBA00023015"/>
    </source>
</evidence>
<accession>A0A6I4VZ76</accession>
<dbReference type="InterPro" id="IPR047057">
    <property type="entry name" value="MerR_fam"/>
</dbReference>
<evidence type="ECO:0000256" key="1">
    <source>
        <dbReference type="ARBA" id="ARBA00022491"/>
    </source>
</evidence>
<proteinExistence type="predicted"/>
<sequence>MYYKPKEIAEALDVSTSALRHYESWGIVPAPARTKRGYRLYTEVHFAYFRCIRAMYPSFDMRVISKILLHIQQGEIDAAFWIVNEEQARLHQEKVSAEQTLAMFYNPDLTKMNVKRKEKMTIGEVAKLANVSTSAIRHWEKERLIEPNRDPVNGYRVYTQNHLRQISLICAFRNSVYGLESMRKVVQSVEFHTVYKAKRVLRDALESINLRNQSRFHGIHELYNLCKVTGLL</sequence>
<name>A0A6I4VZ76_9BACL</name>
<dbReference type="EMBL" id="WUUL01000003">
    <property type="protein sequence ID" value="MXQ53392.1"/>
    <property type="molecule type" value="Genomic_DNA"/>
</dbReference>
<dbReference type="Pfam" id="PF00376">
    <property type="entry name" value="MerR"/>
    <property type="match status" value="1"/>
</dbReference>
<evidence type="ECO:0000256" key="4">
    <source>
        <dbReference type="ARBA" id="ARBA00023163"/>
    </source>
</evidence>
<dbReference type="GO" id="GO:0003700">
    <property type="term" value="F:DNA-binding transcription factor activity"/>
    <property type="evidence" value="ECO:0007669"/>
    <property type="project" value="InterPro"/>
</dbReference>
<protein>
    <submittedName>
        <fullName evidence="6">MerR family transcriptional regulator</fullName>
    </submittedName>
</protein>
<dbReference type="SMART" id="SM00422">
    <property type="entry name" value="HTH_MERR"/>
    <property type="match status" value="2"/>
</dbReference>
<dbReference type="SUPFAM" id="SSF46955">
    <property type="entry name" value="Putative DNA-binding domain"/>
    <property type="match status" value="2"/>
</dbReference>
<dbReference type="AlphaFoldDB" id="A0A6I4VZ76"/>
<dbReference type="PANTHER" id="PTHR30204">
    <property type="entry name" value="REDOX-CYCLING DRUG-SENSING TRANSCRIPTIONAL ACTIVATOR SOXR"/>
    <property type="match status" value="1"/>
</dbReference>
<dbReference type="InterPro" id="IPR000551">
    <property type="entry name" value="MerR-type_HTH_dom"/>
</dbReference>
<evidence type="ECO:0000313" key="7">
    <source>
        <dbReference type="Proteomes" id="UP000430692"/>
    </source>
</evidence>
<organism evidence="6 7">
    <name type="scientific">Shimazuella alba</name>
    <dbReference type="NCBI Taxonomy" id="2690964"/>
    <lineage>
        <taxon>Bacteria</taxon>
        <taxon>Bacillati</taxon>
        <taxon>Bacillota</taxon>
        <taxon>Bacilli</taxon>
        <taxon>Bacillales</taxon>
        <taxon>Thermoactinomycetaceae</taxon>
        <taxon>Shimazuella</taxon>
    </lineage>
</organism>
<dbReference type="PANTHER" id="PTHR30204:SF69">
    <property type="entry name" value="MERR-FAMILY TRANSCRIPTIONAL REGULATOR"/>
    <property type="match status" value="1"/>
</dbReference>
<comment type="caution">
    <text evidence="6">The sequence shown here is derived from an EMBL/GenBank/DDBJ whole genome shotgun (WGS) entry which is preliminary data.</text>
</comment>
<keyword evidence="2" id="KW-0805">Transcription regulation</keyword>
<reference evidence="6 7" key="1">
    <citation type="submission" date="2019-12" db="EMBL/GenBank/DDBJ databases">
        <title>Whole-genome analyses of novel actinobacteria.</title>
        <authorList>
            <person name="Sahin N."/>
            <person name="Saygin H."/>
        </authorList>
    </citation>
    <scope>NUCLEOTIDE SEQUENCE [LARGE SCALE GENOMIC DNA]</scope>
    <source>
        <strain evidence="6 7">KC615</strain>
    </source>
</reference>
<evidence type="ECO:0000313" key="6">
    <source>
        <dbReference type="EMBL" id="MXQ53392.1"/>
    </source>
</evidence>
<gene>
    <name evidence="6" type="ORF">GSM42_06540</name>
</gene>
<dbReference type="RefSeq" id="WP_160800739.1">
    <property type="nucleotide sequence ID" value="NZ_WUUL01000003.1"/>
</dbReference>
<dbReference type="Pfam" id="PF13411">
    <property type="entry name" value="MerR_1"/>
    <property type="match status" value="1"/>
</dbReference>
<evidence type="ECO:0000256" key="3">
    <source>
        <dbReference type="ARBA" id="ARBA00023125"/>
    </source>
</evidence>
<dbReference type="InterPro" id="IPR009061">
    <property type="entry name" value="DNA-bd_dom_put_sf"/>
</dbReference>
<keyword evidence="7" id="KW-1185">Reference proteome</keyword>
<feature type="domain" description="HTH merR-type" evidence="5">
    <location>
        <begin position="2"/>
        <end position="70"/>
    </location>
</feature>
<dbReference type="PROSITE" id="PS50937">
    <property type="entry name" value="HTH_MERR_2"/>
    <property type="match status" value="2"/>
</dbReference>
<dbReference type="Proteomes" id="UP000430692">
    <property type="component" value="Unassembled WGS sequence"/>
</dbReference>
<keyword evidence="3" id="KW-0238">DNA-binding</keyword>
<keyword evidence="4" id="KW-0804">Transcription</keyword>